<accession>R9TGE6</accession>
<evidence type="ECO:0000313" key="2">
    <source>
        <dbReference type="Proteomes" id="UP000201461"/>
    </source>
</evidence>
<dbReference type="Proteomes" id="UP000201461">
    <property type="component" value="Segment"/>
</dbReference>
<gene>
    <name evidence="1" type="ORF">VPFG_00166</name>
</gene>
<dbReference type="KEGG" id="vg:15926619"/>
<organism evidence="1 2">
    <name type="scientific">Vibrio phage nt-1</name>
    <dbReference type="NCBI Taxonomy" id="115992"/>
    <lineage>
        <taxon>Viruses</taxon>
        <taxon>Duplodnaviria</taxon>
        <taxon>Heunggongvirae</taxon>
        <taxon>Uroviricota</taxon>
        <taxon>Caudoviricetes</taxon>
        <taxon>Pantevenvirales</taxon>
        <taxon>Straboviridae</taxon>
        <taxon>Mylasvirus</taxon>
        <taxon>Mylasvirus persius</taxon>
    </lineage>
</organism>
<keyword evidence="2" id="KW-1185">Reference proteome</keyword>
<protein>
    <submittedName>
        <fullName evidence="1">Uncharacterized protein</fullName>
    </submittedName>
</protein>
<evidence type="ECO:0000313" key="1">
    <source>
        <dbReference type="EMBL" id="AGN30168.1"/>
    </source>
</evidence>
<sequence>MDVTSKLELSMKEFVDVPYNHYKTHSLVGQASEHIEQSFNQPGEIVTSNVMYVEVNGGIVYAVTHSKSRYQLTNVSVQEMQEMVKAAQEREINIPFYMN</sequence>
<reference evidence="1 2" key="1">
    <citation type="journal article" date="2014" name="Genome Biol. Evol.">
        <title>Composite Conserved Promoter-Terminator Motifs (PeSLs) that Mediate Modular Shuffling in the Diverse T4-Like Myoviruses.</title>
        <authorList>
            <person name="Comeau A.M."/>
            <person name="Arbiol C."/>
            <person name="Krisch H.M."/>
        </authorList>
    </citation>
    <scope>NUCLEOTIDE SEQUENCE [LARGE SCALE GENOMIC DNA]</scope>
</reference>
<dbReference type="EMBL" id="HQ317393">
    <property type="protein sequence ID" value="AGN30168.1"/>
    <property type="molecule type" value="Genomic_DNA"/>
</dbReference>
<proteinExistence type="predicted"/>
<dbReference type="GeneID" id="15926619"/>
<name>R9TGE6_9CAUD</name>
<dbReference type="RefSeq" id="YP_008125317.1">
    <property type="nucleotide sequence ID" value="NC_021529.2"/>
</dbReference>
<dbReference type="OrthoDB" id="22751at10239"/>